<feature type="domain" description="H repeat-associated protein N-terminal" evidence="2">
    <location>
        <begin position="28"/>
        <end position="105"/>
    </location>
</feature>
<dbReference type="PATRIC" id="fig|1276920.7.peg.667"/>
<evidence type="ECO:0000313" key="4">
    <source>
        <dbReference type="Proteomes" id="UP000012015"/>
    </source>
</evidence>
<evidence type="ECO:0000313" key="3">
    <source>
        <dbReference type="EMBL" id="EMQ99564.1"/>
    </source>
</evidence>
<dbReference type="RefSeq" id="WP_007269871.1">
    <property type="nucleotide sequence ID" value="NZ_AOCK01000002.1"/>
</dbReference>
<reference evidence="3 4" key="1">
    <citation type="journal article" date="2013" name="Genome Announc.">
        <title>Draft Genome Sequence of Arthrobacter gangotriensis Strain Lz1yT, Isolated from a Penguin Rookery Soil Sample Collected in Antarctica, near the Indian Station Dakshin Gangotri.</title>
        <authorList>
            <person name="Shivaji S."/>
            <person name="Ara S."/>
            <person name="Bandi S."/>
            <person name="Singh A."/>
            <person name="Kumar Pinnaka A."/>
        </authorList>
    </citation>
    <scope>NUCLEOTIDE SEQUENCE [LARGE SCALE GENOMIC DNA]</scope>
    <source>
        <strain evidence="3 4">Lz1y</strain>
    </source>
</reference>
<dbReference type="AlphaFoldDB" id="M7NCL7"/>
<proteinExistence type="predicted"/>
<sequence length="105" mass="11365">MQSSHLQALVDQFSAGEPILVDPSRVLAALAQLPDPRARRGVRYQFAHLVLIMLCSVFAGARTLVEMAEWAADTARTELASCGIGAPHATILARVFEQLDSDAFD</sequence>
<comment type="caution">
    <text evidence="3">The sequence shown here is derived from an EMBL/GenBank/DDBJ whole genome shotgun (WGS) entry which is preliminary data.</text>
</comment>
<keyword evidence="1" id="KW-0472">Membrane</keyword>
<organism evidence="3 4">
    <name type="scientific">Paeniglutamicibacter gangotriensis Lz1y</name>
    <dbReference type="NCBI Taxonomy" id="1276920"/>
    <lineage>
        <taxon>Bacteria</taxon>
        <taxon>Bacillati</taxon>
        <taxon>Actinomycetota</taxon>
        <taxon>Actinomycetes</taxon>
        <taxon>Micrococcales</taxon>
        <taxon>Micrococcaceae</taxon>
        <taxon>Paeniglutamicibacter</taxon>
    </lineage>
</organism>
<keyword evidence="1" id="KW-1133">Transmembrane helix</keyword>
<gene>
    <name evidence="3" type="ORF">ADIAG_00664</name>
</gene>
<evidence type="ECO:0000259" key="2">
    <source>
        <dbReference type="Pfam" id="PF13808"/>
    </source>
</evidence>
<dbReference type="EMBL" id="AOCK01000002">
    <property type="protein sequence ID" value="EMQ99564.1"/>
    <property type="molecule type" value="Genomic_DNA"/>
</dbReference>
<keyword evidence="1" id="KW-0812">Transmembrane</keyword>
<dbReference type="Pfam" id="PF13808">
    <property type="entry name" value="DDE_Tnp_1_assoc"/>
    <property type="match status" value="1"/>
</dbReference>
<evidence type="ECO:0000256" key="1">
    <source>
        <dbReference type="SAM" id="Phobius"/>
    </source>
</evidence>
<protein>
    <submittedName>
        <fullName evidence="3">Transposase</fullName>
    </submittedName>
</protein>
<keyword evidence="4" id="KW-1185">Reference proteome</keyword>
<name>M7NCL7_9MICC</name>
<dbReference type="Proteomes" id="UP000012015">
    <property type="component" value="Unassembled WGS sequence"/>
</dbReference>
<dbReference type="InterPro" id="IPR032806">
    <property type="entry name" value="YbfD_N"/>
</dbReference>
<feature type="transmembrane region" description="Helical" evidence="1">
    <location>
        <begin position="46"/>
        <end position="65"/>
    </location>
</feature>
<accession>M7NCL7</accession>
<dbReference type="STRING" id="1276920.ADIAG_00664"/>